<comment type="similarity">
    <text evidence="2">Belongs to the drug/metabolite transporter (DMT) superfamily. 10 TMS drug/metabolite exporter (DME) (TC 2.A.7.3) family.</text>
</comment>
<comment type="caution">
    <text evidence="8">The sequence shown here is derived from an EMBL/GenBank/DDBJ whole genome shotgun (WGS) entry which is preliminary data.</text>
</comment>
<proteinExistence type="inferred from homology"/>
<dbReference type="GO" id="GO:0016020">
    <property type="term" value="C:membrane"/>
    <property type="evidence" value="ECO:0007669"/>
    <property type="project" value="UniProtKB-SubCell"/>
</dbReference>
<feature type="transmembrane region" description="Helical" evidence="6">
    <location>
        <begin position="182"/>
        <end position="204"/>
    </location>
</feature>
<keyword evidence="4 6" id="KW-1133">Transmembrane helix</keyword>
<feature type="transmembrane region" description="Helical" evidence="6">
    <location>
        <begin position="152"/>
        <end position="170"/>
    </location>
</feature>
<protein>
    <submittedName>
        <fullName evidence="8">Peptide ABC transporter permease</fullName>
    </submittedName>
</protein>
<reference evidence="8 9" key="1">
    <citation type="submission" date="2014-01" db="EMBL/GenBank/DDBJ databases">
        <title>Sulfitobacter sp. H3 (MCCC 1A00686) Genome Sequencing.</title>
        <authorList>
            <person name="Lai Q."/>
            <person name="Hong Z."/>
        </authorList>
    </citation>
    <scope>NUCLEOTIDE SEQUENCE [LARGE SCALE GENOMIC DNA]</scope>
    <source>
        <strain evidence="8 9">H3</strain>
    </source>
</reference>
<feature type="transmembrane region" description="Helical" evidence="6">
    <location>
        <begin position="40"/>
        <end position="58"/>
    </location>
</feature>
<evidence type="ECO:0000313" key="8">
    <source>
        <dbReference type="EMBL" id="KEJ98238.1"/>
    </source>
</evidence>
<evidence type="ECO:0000256" key="5">
    <source>
        <dbReference type="ARBA" id="ARBA00023136"/>
    </source>
</evidence>
<evidence type="ECO:0000259" key="7">
    <source>
        <dbReference type="Pfam" id="PF00892"/>
    </source>
</evidence>
<dbReference type="EMBL" id="JAMD01000001">
    <property type="protein sequence ID" value="KEJ98238.1"/>
    <property type="molecule type" value="Genomic_DNA"/>
</dbReference>
<dbReference type="Pfam" id="PF00892">
    <property type="entry name" value="EamA"/>
    <property type="match status" value="2"/>
</dbReference>
<dbReference type="SUPFAM" id="SSF103481">
    <property type="entry name" value="Multidrug resistance efflux transporter EmrE"/>
    <property type="match status" value="2"/>
</dbReference>
<feature type="transmembrane region" description="Helical" evidence="6">
    <location>
        <begin position="79"/>
        <end position="97"/>
    </location>
</feature>
<organism evidence="8 9">
    <name type="scientific">Pseudosulfitobacter pseudonitzschiae</name>
    <dbReference type="NCBI Taxonomy" id="1402135"/>
    <lineage>
        <taxon>Bacteria</taxon>
        <taxon>Pseudomonadati</taxon>
        <taxon>Pseudomonadota</taxon>
        <taxon>Alphaproteobacteria</taxon>
        <taxon>Rhodobacterales</taxon>
        <taxon>Roseobacteraceae</taxon>
        <taxon>Pseudosulfitobacter</taxon>
    </lineage>
</organism>
<feature type="domain" description="EamA" evidence="7">
    <location>
        <begin position="11"/>
        <end position="142"/>
    </location>
</feature>
<evidence type="ECO:0000256" key="4">
    <source>
        <dbReference type="ARBA" id="ARBA00022989"/>
    </source>
</evidence>
<feature type="transmembrane region" description="Helical" evidence="6">
    <location>
        <begin position="241"/>
        <end position="258"/>
    </location>
</feature>
<feature type="transmembrane region" description="Helical" evidence="6">
    <location>
        <begin position="103"/>
        <end position="121"/>
    </location>
</feature>
<accession>A0A073J6H6</accession>
<dbReference type="AlphaFoldDB" id="A0A073J6H6"/>
<feature type="transmembrane region" description="Helical" evidence="6">
    <location>
        <begin position="210"/>
        <end position="234"/>
    </location>
</feature>
<dbReference type="InterPro" id="IPR037185">
    <property type="entry name" value="EmrE-like"/>
</dbReference>
<feature type="transmembrane region" description="Helical" evidence="6">
    <location>
        <begin position="12"/>
        <end position="34"/>
    </location>
</feature>
<keyword evidence="3 6" id="KW-0812">Transmembrane</keyword>
<evidence type="ECO:0000256" key="1">
    <source>
        <dbReference type="ARBA" id="ARBA00004141"/>
    </source>
</evidence>
<keyword evidence="9" id="KW-1185">Reference proteome</keyword>
<feature type="transmembrane region" description="Helical" evidence="6">
    <location>
        <begin position="128"/>
        <end position="146"/>
    </location>
</feature>
<dbReference type="Gene3D" id="1.10.3730.20">
    <property type="match status" value="1"/>
</dbReference>
<evidence type="ECO:0000256" key="2">
    <source>
        <dbReference type="ARBA" id="ARBA00009853"/>
    </source>
</evidence>
<evidence type="ECO:0000256" key="6">
    <source>
        <dbReference type="SAM" id="Phobius"/>
    </source>
</evidence>
<dbReference type="PANTHER" id="PTHR22911:SF6">
    <property type="entry name" value="SOLUTE CARRIER FAMILY 35 MEMBER G1"/>
    <property type="match status" value="1"/>
</dbReference>
<feature type="domain" description="EamA" evidence="7">
    <location>
        <begin position="152"/>
        <end position="281"/>
    </location>
</feature>
<name>A0A073J6H6_9RHOB</name>
<feature type="transmembrane region" description="Helical" evidence="6">
    <location>
        <begin position="264"/>
        <end position="282"/>
    </location>
</feature>
<evidence type="ECO:0000313" key="9">
    <source>
        <dbReference type="Proteomes" id="UP000027746"/>
    </source>
</evidence>
<sequence>MINGQEPRPMTGILWMLVTGLCFVAVTALVKWMGPGMPPSQAAFLRYMLGMVFLIPMLKDVREANLTPRQWKLFTLRGLLHSVGVSLWFFAMTRIPIAELTAINYLAPVFVSIGAAIFLGERLAARRIFAVVVALVGTAIILRPGFREVANGHIAMLAAAAVFSGSYLLAKILSDEAKPTVVVFMMTVFVSLGLAPLAAIVWVTPTWEQIGILALVAVFAQAGHYTMTLAFAAAPVTVTQPITFLQLVWATLLGMLVFGEPVDIYVVLGGVLILASVTFITWREAQLKRRPITPTINATKV</sequence>
<gene>
    <name evidence="8" type="ORF">SUH3_04375</name>
</gene>
<dbReference type="InterPro" id="IPR000620">
    <property type="entry name" value="EamA_dom"/>
</dbReference>
<dbReference type="PANTHER" id="PTHR22911">
    <property type="entry name" value="ACYL-MALONYL CONDENSING ENZYME-RELATED"/>
    <property type="match status" value="1"/>
</dbReference>
<dbReference type="Proteomes" id="UP000027746">
    <property type="component" value="Unassembled WGS sequence"/>
</dbReference>
<keyword evidence="5 6" id="KW-0472">Membrane</keyword>
<evidence type="ECO:0000256" key="3">
    <source>
        <dbReference type="ARBA" id="ARBA00022692"/>
    </source>
</evidence>
<comment type="subcellular location">
    <subcellularLocation>
        <location evidence="1">Membrane</location>
        <topology evidence="1">Multi-pass membrane protein</topology>
    </subcellularLocation>
</comment>